<keyword evidence="10 13" id="KW-0472">Membrane</keyword>
<comment type="subcellular location">
    <subcellularLocation>
        <location evidence="1">Membrane</location>
        <topology evidence="1">Multi-pass membrane protein</topology>
    </subcellularLocation>
</comment>
<dbReference type="CDD" id="cd03505">
    <property type="entry name" value="Delta9-FADS-like"/>
    <property type="match status" value="1"/>
</dbReference>
<keyword evidence="7 12" id="KW-0560">Oxidoreductase</keyword>
<evidence type="ECO:0000256" key="7">
    <source>
        <dbReference type="ARBA" id="ARBA00023002"/>
    </source>
</evidence>
<feature type="domain" description="Fatty acid desaturase" evidence="14">
    <location>
        <begin position="66"/>
        <end position="274"/>
    </location>
</feature>
<dbReference type="PRINTS" id="PR00075">
    <property type="entry name" value="FACDDSATRASE"/>
</dbReference>
<evidence type="ECO:0000256" key="2">
    <source>
        <dbReference type="ARBA" id="ARBA00009295"/>
    </source>
</evidence>
<keyword evidence="3 12" id="KW-0444">Lipid biosynthesis</keyword>
<evidence type="ECO:0000256" key="6">
    <source>
        <dbReference type="ARBA" id="ARBA00022989"/>
    </source>
</evidence>
<keyword evidence="5" id="KW-0276">Fatty acid metabolism</keyword>
<dbReference type="GO" id="GO:0004768">
    <property type="term" value="F:stearoyl-CoA 9-desaturase activity"/>
    <property type="evidence" value="ECO:0007669"/>
    <property type="project" value="TreeGrafter"/>
</dbReference>
<evidence type="ECO:0000256" key="13">
    <source>
        <dbReference type="SAM" id="Phobius"/>
    </source>
</evidence>
<evidence type="ECO:0000256" key="12">
    <source>
        <dbReference type="RuleBase" id="RU000581"/>
    </source>
</evidence>
<comment type="similarity">
    <text evidence="2 12">Belongs to the fatty acid desaturase type 1 family.</text>
</comment>
<feature type="transmembrane region" description="Helical" evidence="13">
    <location>
        <begin position="211"/>
        <end position="232"/>
    </location>
</feature>
<keyword evidence="8" id="KW-0408">Iron</keyword>
<organism evidence="15 16">
    <name type="scientific">Holothuria leucospilota</name>
    <name type="common">Black long sea cucumber</name>
    <name type="synonym">Mertensiothuria leucospilota</name>
    <dbReference type="NCBI Taxonomy" id="206669"/>
    <lineage>
        <taxon>Eukaryota</taxon>
        <taxon>Metazoa</taxon>
        <taxon>Echinodermata</taxon>
        <taxon>Eleutherozoa</taxon>
        <taxon>Echinozoa</taxon>
        <taxon>Holothuroidea</taxon>
        <taxon>Aspidochirotacea</taxon>
        <taxon>Aspidochirotida</taxon>
        <taxon>Holothuriidae</taxon>
        <taxon>Holothuria</taxon>
    </lineage>
</organism>
<gene>
    <name evidence="15" type="ORF">HOLleu_38050</name>
</gene>
<evidence type="ECO:0000256" key="10">
    <source>
        <dbReference type="ARBA" id="ARBA00023136"/>
    </source>
</evidence>
<evidence type="ECO:0000256" key="4">
    <source>
        <dbReference type="ARBA" id="ARBA00022692"/>
    </source>
</evidence>
<dbReference type="InterPro" id="IPR005804">
    <property type="entry name" value="FA_desaturase_dom"/>
</dbReference>
<feature type="transmembrane region" description="Helical" evidence="13">
    <location>
        <begin position="185"/>
        <end position="205"/>
    </location>
</feature>
<dbReference type="GO" id="GO:0005789">
    <property type="term" value="C:endoplasmic reticulum membrane"/>
    <property type="evidence" value="ECO:0007669"/>
    <property type="project" value="TreeGrafter"/>
</dbReference>
<evidence type="ECO:0000256" key="5">
    <source>
        <dbReference type="ARBA" id="ARBA00022832"/>
    </source>
</evidence>
<protein>
    <submittedName>
        <fullName evidence="15">Acyl-CoA desaturase</fullName>
    </submittedName>
</protein>
<feature type="transmembrane region" description="Helical" evidence="13">
    <location>
        <begin position="43"/>
        <end position="62"/>
    </location>
</feature>
<dbReference type="GO" id="GO:0006636">
    <property type="term" value="P:unsaturated fatty acid biosynthetic process"/>
    <property type="evidence" value="ECO:0007669"/>
    <property type="project" value="TreeGrafter"/>
</dbReference>
<evidence type="ECO:0000256" key="9">
    <source>
        <dbReference type="ARBA" id="ARBA00023098"/>
    </source>
</evidence>
<evidence type="ECO:0000259" key="14">
    <source>
        <dbReference type="Pfam" id="PF00487"/>
    </source>
</evidence>
<dbReference type="Pfam" id="PF00487">
    <property type="entry name" value="FA_desaturase"/>
    <property type="match status" value="1"/>
</dbReference>
<evidence type="ECO:0000256" key="11">
    <source>
        <dbReference type="ARBA" id="ARBA00023160"/>
    </source>
</evidence>
<keyword evidence="4 12" id="KW-0812">Transmembrane</keyword>
<sequence length="326" mass="38033">MAPRNTDSGLEPVEDLLSPEESEIIRREEKPAVVHQQIVWRNLIWLSLLHIGSIYGLFGLTWRCHWYTLIWAVVLYIWGGLGITAGSHRLWAHRTYQAKFPLRLFLAIGQTSAFQNDIYEWCRDHRVHHKFTETDADPHNASRGFFFSHVGWLLVRKHPDVKAKGAGVDVSDLLRDPIVYIQNRYYVPLMFLWCFIIPTFVPVYYWQETAWNAFFVAGLLRYCLILNATWLVNSVAHIWGMHPYDDHINPTENPFVSSLALGEGWHNYHHVFPSDYRTGEYGWRINMTTIFIDLMAAIGQVYDRKTIPTEIVLKRAKRTGDGSRFN</sequence>
<evidence type="ECO:0000313" key="15">
    <source>
        <dbReference type="EMBL" id="KAJ8022996.1"/>
    </source>
</evidence>
<comment type="domain">
    <text evidence="12">The histidine box domains are involved in binding the catalytic metal ions.</text>
</comment>
<dbReference type="AlphaFoldDB" id="A0A9Q0YPT4"/>
<accession>A0A9Q0YPT4</accession>
<keyword evidence="6 13" id="KW-1133">Transmembrane helix</keyword>
<comment type="cofactor">
    <cofactor evidence="12">
        <name>Fe(2+)</name>
        <dbReference type="ChEBI" id="CHEBI:29033"/>
    </cofactor>
</comment>
<feature type="transmembrane region" description="Helical" evidence="13">
    <location>
        <begin position="68"/>
        <end position="91"/>
    </location>
</feature>
<dbReference type="OrthoDB" id="10260134at2759"/>
<name>A0A9Q0YPT4_HOLLE</name>
<evidence type="ECO:0000256" key="1">
    <source>
        <dbReference type="ARBA" id="ARBA00004141"/>
    </source>
</evidence>
<dbReference type="Proteomes" id="UP001152320">
    <property type="component" value="Chromosome 20"/>
</dbReference>
<reference evidence="15" key="1">
    <citation type="submission" date="2021-10" db="EMBL/GenBank/DDBJ databases">
        <title>Tropical sea cucumber genome reveals ecological adaptation and Cuvierian tubules defense mechanism.</title>
        <authorList>
            <person name="Chen T."/>
        </authorList>
    </citation>
    <scope>NUCLEOTIDE SEQUENCE</scope>
    <source>
        <strain evidence="15">Nanhai2018</strain>
        <tissue evidence="15">Muscle</tissue>
    </source>
</reference>
<dbReference type="InterPro" id="IPR015876">
    <property type="entry name" value="Acyl-CoA_DS"/>
</dbReference>
<evidence type="ECO:0000256" key="3">
    <source>
        <dbReference type="ARBA" id="ARBA00022516"/>
    </source>
</evidence>
<evidence type="ECO:0000256" key="8">
    <source>
        <dbReference type="ARBA" id="ARBA00023004"/>
    </source>
</evidence>
<proteinExistence type="inferred from homology"/>
<dbReference type="PANTHER" id="PTHR11351:SF31">
    <property type="entry name" value="DESATURASE 1, ISOFORM A-RELATED"/>
    <property type="match status" value="1"/>
</dbReference>
<keyword evidence="16" id="KW-1185">Reference proteome</keyword>
<dbReference type="PANTHER" id="PTHR11351">
    <property type="entry name" value="ACYL-COA DESATURASE"/>
    <property type="match status" value="1"/>
</dbReference>
<keyword evidence="9" id="KW-0443">Lipid metabolism</keyword>
<dbReference type="EMBL" id="JAIZAY010000020">
    <property type="protein sequence ID" value="KAJ8022996.1"/>
    <property type="molecule type" value="Genomic_DNA"/>
</dbReference>
<keyword evidence="11 12" id="KW-0275">Fatty acid biosynthesis</keyword>
<comment type="caution">
    <text evidence="15">The sequence shown here is derived from an EMBL/GenBank/DDBJ whole genome shotgun (WGS) entry which is preliminary data.</text>
</comment>
<evidence type="ECO:0000313" key="16">
    <source>
        <dbReference type="Proteomes" id="UP001152320"/>
    </source>
</evidence>
<dbReference type="GO" id="GO:0005506">
    <property type="term" value="F:iron ion binding"/>
    <property type="evidence" value="ECO:0007669"/>
    <property type="project" value="TreeGrafter"/>
</dbReference>